<dbReference type="CDD" id="cd01392">
    <property type="entry name" value="HTH_LacI"/>
    <property type="match status" value="1"/>
</dbReference>
<name>A0ABQ4NFQ0_9BACL</name>
<dbReference type="SMART" id="SM00354">
    <property type="entry name" value="HTH_LACI"/>
    <property type="match status" value="1"/>
</dbReference>
<keyword evidence="3" id="KW-0238">DNA-binding</keyword>
<accession>A0ABQ4NFQ0</accession>
<dbReference type="PROSITE" id="PS00356">
    <property type="entry name" value="HTH_LACI_1"/>
    <property type="match status" value="1"/>
</dbReference>
<dbReference type="RefSeq" id="WP_244863856.1">
    <property type="nucleotide sequence ID" value="NZ_BOVJ01000245.1"/>
</dbReference>
<dbReference type="SUPFAM" id="SSF47413">
    <property type="entry name" value="lambda repressor-like DNA-binding domains"/>
    <property type="match status" value="1"/>
</dbReference>
<keyword evidence="7" id="KW-1185">Reference proteome</keyword>
<dbReference type="EMBL" id="BOVJ01000245">
    <property type="protein sequence ID" value="GIQ67044.1"/>
    <property type="molecule type" value="Genomic_DNA"/>
</dbReference>
<evidence type="ECO:0000256" key="3">
    <source>
        <dbReference type="ARBA" id="ARBA00023125"/>
    </source>
</evidence>
<dbReference type="InterPro" id="IPR028082">
    <property type="entry name" value="Peripla_BP_I"/>
</dbReference>
<protein>
    <submittedName>
        <fullName evidence="6">LacI family transcriptional regulator</fullName>
    </submittedName>
</protein>
<evidence type="ECO:0000259" key="5">
    <source>
        <dbReference type="PROSITE" id="PS50932"/>
    </source>
</evidence>
<proteinExistence type="predicted"/>
<dbReference type="Pfam" id="PF00532">
    <property type="entry name" value="Peripla_BP_1"/>
    <property type="match status" value="1"/>
</dbReference>
<dbReference type="Proteomes" id="UP000680304">
    <property type="component" value="Unassembled WGS sequence"/>
</dbReference>
<dbReference type="CDD" id="cd06267">
    <property type="entry name" value="PBP1_LacI_sugar_binding-like"/>
    <property type="match status" value="1"/>
</dbReference>
<sequence length="330" mass="36284">MQSITIKDVAREAGVSTATVSRVLNRNGYVSHEVRQQVLAVVKRLNYQPNALARSLKQERTRTVGMVLPDMTNPYFMAVARTIQRRLLAHGYRLFYMDCDEDAEREREAIRVLQEMRTEAVILAGTGGNADAVARMIEAGRTVVLIDRTIDGIRADAVTDDNAGAADEAAAYLLGKYGPRFGIITGPRSTSTSRERAAGVKRALERAGCPSDPALWYEGDYTRRAGMEAGHYFLGMNEPPLAVFSFNNEMTYGFYLAMKQRGLPLDALEVVSFGELDAAPLFENRLSVIRQHPDQIGEAAADIVVSRLEGGAEGEPVQRVIMPALETASR</sequence>
<dbReference type="PANTHER" id="PTHR30146">
    <property type="entry name" value="LACI-RELATED TRANSCRIPTIONAL REPRESSOR"/>
    <property type="match status" value="1"/>
</dbReference>
<evidence type="ECO:0000313" key="6">
    <source>
        <dbReference type="EMBL" id="GIQ67044.1"/>
    </source>
</evidence>
<dbReference type="InterPro" id="IPR010982">
    <property type="entry name" value="Lambda_DNA-bd_dom_sf"/>
</dbReference>
<evidence type="ECO:0000256" key="4">
    <source>
        <dbReference type="ARBA" id="ARBA00023163"/>
    </source>
</evidence>
<dbReference type="Gene3D" id="3.40.50.2300">
    <property type="match status" value="2"/>
</dbReference>
<keyword evidence="1" id="KW-0678">Repressor</keyword>
<evidence type="ECO:0000256" key="1">
    <source>
        <dbReference type="ARBA" id="ARBA00022491"/>
    </source>
</evidence>
<dbReference type="PANTHER" id="PTHR30146:SF148">
    <property type="entry name" value="HTH-TYPE TRANSCRIPTIONAL REPRESSOR PURR-RELATED"/>
    <property type="match status" value="1"/>
</dbReference>
<gene>
    <name evidence="6" type="ORF">PACILC2_56120</name>
</gene>
<evidence type="ECO:0000256" key="2">
    <source>
        <dbReference type="ARBA" id="ARBA00023015"/>
    </source>
</evidence>
<reference evidence="6 7" key="1">
    <citation type="submission" date="2021-04" db="EMBL/GenBank/DDBJ databases">
        <title>Draft genome sequence of Paenibacillus cisolokensis, LC2-13A.</title>
        <authorList>
            <person name="Uke A."/>
            <person name="Chhe C."/>
            <person name="Baramee S."/>
            <person name="Kosugi A."/>
        </authorList>
    </citation>
    <scope>NUCLEOTIDE SEQUENCE [LARGE SCALE GENOMIC DNA]</scope>
    <source>
        <strain evidence="6 7">LC2-13A</strain>
    </source>
</reference>
<feature type="domain" description="HTH lacI-type" evidence="5">
    <location>
        <begin position="4"/>
        <end position="58"/>
    </location>
</feature>
<evidence type="ECO:0000313" key="7">
    <source>
        <dbReference type="Proteomes" id="UP000680304"/>
    </source>
</evidence>
<keyword evidence="2" id="KW-0805">Transcription regulation</keyword>
<dbReference type="Gene3D" id="1.10.260.40">
    <property type="entry name" value="lambda repressor-like DNA-binding domains"/>
    <property type="match status" value="1"/>
</dbReference>
<dbReference type="Pfam" id="PF00356">
    <property type="entry name" value="LacI"/>
    <property type="match status" value="1"/>
</dbReference>
<organism evidence="6 7">
    <name type="scientific">Paenibacillus cisolokensis</name>
    <dbReference type="NCBI Taxonomy" id="1658519"/>
    <lineage>
        <taxon>Bacteria</taxon>
        <taxon>Bacillati</taxon>
        <taxon>Bacillota</taxon>
        <taxon>Bacilli</taxon>
        <taxon>Bacillales</taxon>
        <taxon>Paenibacillaceae</taxon>
        <taxon>Paenibacillus</taxon>
    </lineage>
</organism>
<dbReference type="SUPFAM" id="SSF53822">
    <property type="entry name" value="Periplasmic binding protein-like I"/>
    <property type="match status" value="1"/>
</dbReference>
<keyword evidence="4" id="KW-0804">Transcription</keyword>
<dbReference type="PROSITE" id="PS50932">
    <property type="entry name" value="HTH_LACI_2"/>
    <property type="match status" value="1"/>
</dbReference>
<dbReference type="InterPro" id="IPR000843">
    <property type="entry name" value="HTH_LacI"/>
</dbReference>
<dbReference type="PRINTS" id="PR00036">
    <property type="entry name" value="HTHLACI"/>
</dbReference>
<dbReference type="InterPro" id="IPR001761">
    <property type="entry name" value="Peripla_BP/Lac1_sug-bd_dom"/>
</dbReference>
<comment type="caution">
    <text evidence="6">The sequence shown here is derived from an EMBL/GenBank/DDBJ whole genome shotgun (WGS) entry which is preliminary data.</text>
</comment>